<evidence type="ECO:0000256" key="1">
    <source>
        <dbReference type="SAM" id="MobiDB-lite"/>
    </source>
</evidence>
<feature type="region of interest" description="Disordered" evidence="1">
    <location>
        <begin position="34"/>
        <end position="54"/>
    </location>
</feature>
<keyword evidence="4" id="KW-1185">Reference proteome</keyword>
<evidence type="ECO:0000313" key="3">
    <source>
        <dbReference type="EMBL" id="KPM37234.1"/>
    </source>
</evidence>
<dbReference type="OrthoDB" id="5130748at2759"/>
<feature type="signal peptide" evidence="2">
    <location>
        <begin position="1"/>
        <end position="17"/>
    </location>
</feature>
<dbReference type="EMBL" id="LKCW01000172">
    <property type="protein sequence ID" value="KPM37234.1"/>
    <property type="molecule type" value="Genomic_DNA"/>
</dbReference>
<name>A0A0P7AS30_9HYPO</name>
<feature type="chain" id="PRO_5006135016" evidence="2">
    <location>
        <begin position="18"/>
        <end position="231"/>
    </location>
</feature>
<keyword evidence="2" id="KW-0732">Signal</keyword>
<accession>A0A0P7AS30</accession>
<dbReference type="Proteomes" id="UP000050424">
    <property type="component" value="Unassembled WGS sequence"/>
</dbReference>
<protein>
    <submittedName>
        <fullName evidence="3">Uncharacterized protein</fullName>
    </submittedName>
</protein>
<proteinExistence type="predicted"/>
<comment type="caution">
    <text evidence="3">The sequence shown here is derived from an EMBL/GenBank/DDBJ whole genome shotgun (WGS) entry which is preliminary data.</text>
</comment>
<gene>
    <name evidence="3" type="ORF">AK830_g9313</name>
</gene>
<evidence type="ECO:0000256" key="2">
    <source>
        <dbReference type="SAM" id="SignalP"/>
    </source>
</evidence>
<evidence type="ECO:0000313" key="4">
    <source>
        <dbReference type="Proteomes" id="UP000050424"/>
    </source>
</evidence>
<sequence>MVILVSVLLATMQSATPFPTPMLRRVKRERLDEDEPILISSRSPSPAPRSSKRSRDRLFAALENGDPLLRLPRTITTADDLDEVELKRCFEVLHACAVATDPTATLTSTHETMEGFLDAVFKDWTGNASDDPAKPALDFVLREYISVGNVCRELQQETSNARRLIVFLFPLEQPSCHRGKSCADAPACRVVVYVMATYRSRPAQLEIGYCFNEPSSDDSEFFCPIERDDIR</sequence>
<dbReference type="AlphaFoldDB" id="A0A0P7AS30"/>
<organism evidence="3 4">
    <name type="scientific">Neonectria ditissima</name>
    <dbReference type="NCBI Taxonomy" id="78410"/>
    <lineage>
        <taxon>Eukaryota</taxon>
        <taxon>Fungi</taxon>
        <taxon>Dikarya</taxon>
        <taxon>Ascomycota</taxon>
        <taxon>Pezizomycotina</taxon>
        <taxon>Sordariomycetes</taxon>
        <taxon>Hypocreomycetidae</taxon>
        <taxon>Hypocreales</taxon>
        <taxon>Nectriaceae</taxon>
        <taxon>Neonectria</taxon>
    </lineage>
</organism>
<reference evidence="3 4" key="1">
    <citation type="submission" date="2015-09" db="EMBL/GenBank/DDBJ databases">
        <title>Draft genome of a European isolate of the apple canker pathogen Neonectria ditissima.</title>
        <authorList>
            <person name="Gomez-Cortecero A."/>
            <person name="Harrison R.J."/>
            <person name="Armitage A.D."/>
        </authorList>
    </citation>
    <scope>NUCLEOTIDE SEQUENCE [LARGE SCALE GENOMIC DNA]</scope>
    <source>
        <strain evidence="3 4">R09/05</strain>
    </source>
</reference>